<keyword evidence="2 3" id="KW-0092">Biotin</keyword>
<gene>
    <name evidence="5" type="primary">accB</name>
    <name evidence="5" type="ORF">GX523_18495</name>
</gene>
<reference evidence="5 6" key="1">
    <citation type="journal article" date="2020" name="Biotechnol. Biofuels">
        <title>New insights from the biogas microbiome by comprehensive genome-resolved metagenomics of nearly 1600 species originating from multiple anaerobic digesters.</title>
        <authorList>
            <person name="Campanaro S."/>
            <person name="Treu L."/>
            <person name="Rodriguez-R L.M."/>
            <person name="Kovalovszki A."/>
            <person name="Ziels R.M."/>
            <person name="Maus I."/>
            <person name="Zhu X."/>
            <person name="Kougias P.G."/>
            <person name="Basile A."/>
            <person name="Luo G."/>
            <person name="Schluter A."/>
            <person name="Konstantinidis K.T."/>
            <person name="Angelidaki I."/>
        </authorList>
    </citation>
    <scope>NUCLEOTIDE SEQUENCE [LARGE SCALE GENOMIC DNA]</scope>
    <source>
        <strain evidence="5">AS05jafATM_4</strain>
    </source>
</reference>
<dbReference type="Pfam" id="PF00364">
    <property type="entry name" value="Biotin_lipoyl"/>
    <property type="match status" value="1"/>
</dbReference>
<comment type="caution">
    <text evidence="5">The sequence shown here is derived from an EMBL/GenBank/DDBJ whole genome shotgun (WGS) entry which is preliminary data.</text>
</comment>
<dbReference type="InterPro" id="IPR050709">
    <property type="entry name" value="Biotin_Carboxyl_Carrier/Decarb"/>
</dbReference>
<dbReference type="GO" id="GO:0003989">
    <property type="term" value="F:acetyl-CoA carboxylase activity"/>
    <property type="evidence" value="ECO:0007669"/>
    <property type="project" value="InterPro"/>
</dbReference>
<evidence type="ECO:0000313" key="6">
    <source>
        <dbReference type="Proteomes" id="UP000553059"/>
    </source>
</evidence>
<dbReference type="Proteomes" id="UP000553059">
    <property type="component" value="Unassembled WGS sequence"/>
</dbReference>
<proteinExistence type="predicted"/>
<dbReference type="PANTHER" id="PTHR45266:SF3">
    <property type="entry name" value="OXALOACETATE DECARBOXYLASE ALPHA CHAIN"/>
    <property type="match status" value="1"/>
</dbReference>
<dbReference type="PRINTS" id="PR01071">
    <property type="entry name" value="ACOABIOTINCC"/>
</dbReference>
<evidence type="ECO:0000256" key="1">
    <source>
        <dbReference type="ARBA" id="ARBA00017562"/>
    </source>
</evidence>
<sequence>MKEIQELIRMIGANEIAELNLQIEGIRINIKKAGVYVPAATTEAKPEEKGSPSANTNLIPVVAPLVGTFYRAPAPDAPPYVEVGVTVKVGQPVCIVEALKLKNEIEAEVAGKIVEILVENGQAVVYGQTLFLIEKQ</sequence>
<dbReference type="InterPro" id="IPR001249">
    <property type="entry name" value="AcCoA_biotinCC"/>
</dbReference>
<keyword evidence="3" id="KW-0443">Lipid metabolism</keyword>
<comment type="function">
    <text evidence="3">This protein is a component of the acetyl coenzyme A carboxylase complex; first, biotin carboxylase catalyzes the carboxylation of the carrier protein and then the transcarboxylase transfers the carboxyl group to form malonyl-CoA.</text>
</comment>
<evidence type="ECO:0000313" key="5">
    <source>
        <dbReference type="EMBL" id="HHY28693.1"/>
    </source>
</evidence>
<evidence type="ECO:0000256" key="3">
    <source>
        <dbReference type="RuleBase" id="RU364072"/>
    </source>
</evidence>
<keyword evidence="3" id="KW-0276">Fatty acid metabolism</keyword>
<organism evidence="5 6">
    <name type="scientific">Desulfitobacterium dehalogenans</name>
    <dbReference type="NCBI Taxonomy" id="36854"/>
    <lineage>
        <taxon>Bacteria</taxon>
        <taxon>Bacillati</taxon>
        <taxon>Bacillota</taxon>
        <taxon>Clostridia</taxon>
        <taxon>Eubacteriales</taxon>
        <taxon>Desulfitobacteriaceae</taxon>
        <taxon>Desulfitobacterium</taxon>
    </lineage>
</organism>
<keyword evidence="3" id="KW-0275">Fatty acid biosynthesis</keyword>
<comment type="pathway">
    <text evidence="3">Lipid metabolism; fatty acid biosynthesis.</text>
</comment>
<evidence type="ECO:0000259" key="4">
    <source>
        <dbReference type="PROSITE" id="PS50968"/>
    </source>
</evidence>
<evidence type="ECO:0000256" key="2">
    <source>
        <dbReference type="ARBA" id="ARBA00023267"/>
    </source>
</evidence>
<dbReference type="PANTHER" id="PTHR45266">
    <property type="entry name" value="OXALOACETATE DECARBOXYLASE ALPHA CHAIN"/>
    <property type="match status" value="1"/>
</dbReference>
<dbReference type="CDD" id="cd06850">
    <property type="entry name" value="biotinyl_domain"/>
    <property type="match status" value="1"/>
</dbReference>
<dbReference type="InterPro" id="IPR011053">
    <property type="entry name" value="Single_hybrid_motif"/>
</dbReference>
<dbReference type="InterPro" id="IPR000089">
    <property type="entry name" value="Biotin_lipoyl"/>
</dbReference>
<keyword evidence="3" id="KW-0444">Lipid biosynthesis</keyword>
<accession>A0A7C7D8B5</accession>
<dbReference type="NCBIfam" id="TIGR00531">
    <property type="entry name" value="BCCP"/>
    <property type="match status" value="1"/>
</dbReference>
<dbReference type="Gene3D" id="2.40.50.100">
    <property type="match status" value="1"/>
</dbReference>
<name>A0A7C7D8B5_9FIRM</name>
<dbReference type="PROSITE" id="PS50968">
    <property type="entry name" value="BIOTINYL_LIPOYL"/>
    <property type="match status" value="1"/>
</dbReference>
<dbReference type="AlphaFoldDB" id="A0A7C7D8B5"/>
<protein>
    <recommendedName>
        <fullName evidence="1 3">Biotin carboxyl carrier protein of acetyl-CoA carboxylase</fullName>
    </recommendedName>
</protein>
<dbReference type="SUPFAM" id="SSF51230">
    <property type="entry name" value="Single hybrid motif"/>
    <property type="match status" value="1"/>
</dbReference>
<dbReference type="GO" id="GO:0006633">
    <property type="term" value="P:fatty acid biosynthetic process"/>
    <property type="evidence" value="ECO:0007669"/>
    <property type="project" value="UniProtKB-UniPathway"/>
</dbReference>
<dbReference type="GO" id="GO:0009317">
    <property type="term" value="C:acetyl-CoA carboxylase complex"/>
    <property type="evidence" value="ECO:0007669"/>
    <property type="project" value="InterPro"/>
</dbReference>
<dbReference type="UniPathway" id="UPA00094"/>
<dbReference type="EMBL" id="DUTF01000394">
    <property type="protein sequence ID" value="HHY28693.1"/>
    <property type="molecule type" value="Genomic_DNA"/>
</dbReference>
<feature type="domain" description="Lipoyl-binding" evidence="4">
    <location>
        <begin position="58"/>
        <end position="134"/>
    </location>
</feature>